<evidence type="ECO:0000313" key="2">
    <source>
        <dbReference type="EMBL" id="KFG88778.1"/>
    </source>
</evidence>
<gene>
    <name evidence="2" type="ORF">BV98_003442</name>
</gene>
<comment type="caution">
    <text evidence="2">The sequence shown here is derived from an EMBL/GenBank/DDBJ whole genome shotgun (WGS) entry which is preliminary data.</text>
</comment>
<reference evidence="2" key="1">
    <citation type="submission" date="2014-08" db="EMBL/GenBank/DDBJ databases">
        <title>Draft genome sequences of Sphingobium herbicidovorans.</title>
        <authorList>
            <person name="Gan H.M."/>
            <person name="Gan H.Y."/>
            <person name="Savka M.A."/>
        </authorList>
    </citation>
    <scope>NUCLEOTIDE SEQUENCE [LARGE SCALE GENOMIC DNA]</scope>
    <source>
        <strain evidence="2">NBRC 16415</strain>
    </source>
</reference>
<name>A0A086P5W0_SPHHM</name>
<dbReference type="EMBL" id="JFZA02000054">
    <property type="protein sequence ID" value="KFG88778.1"/>
    <property type="molecule type" value="Genomic_DNA"/>
</dbReference>
<protein>
    <submittedName>
        <fullName evidence="2">ParB-like protein</fullName>
    </submittedName>
</protein>
<dbReference type="Proteomes" id="UP000024284">
    <property type="component" value="Unassembled WGS sequence"/>
</dbReference>
<keyword evidence="3" id="KW-1185">Reference proteome</keyword>
<dbReference type="eggNOG" id="COG1475">
    <property type="taxonomic scope" value="Bacteria"/>
</dbReference>
<organism evidence="2 3">
    <name type="scientific">Sphingobium herbicidovorans (strain ATCC 700291 / DSM 11019 / CCUG 56400 / KCTC 2939 / LMG 18315 / NBRC 16415 / MH)</name>
    <name type="common">Sphingomonas herbicidovorans</name>
    <dbReference type="NCBI Taxonomy" id="1219045"/>
    <lineage>
        <taxon>Bacteria</taxon>
        <taxon>Pseudomonadati</taxon>
        <taxon>Pseudomonadota</taxon>
        <taxon>Alphaproteobacteria</taxon>
        <taxon>Sphingomonadales</taxon>
        <taxon>Sphingomonadaceae</taxon>
        <taxon>Sphingobium</taxon>
    </lineage>
</organism>
<sequence length="99" mass="10422">MLEALDEIGGPVLRGRYKDAKKGDLANACAALCSGQGIVEAEVREKALSWLPDEMRFGAVEKPESFRSYSAFLSDEDDSDGGAGEIAPDGDAGDLEQAA</sequence>
<proteinExistence type="predicted"/>
<evidence type="ECO:0000256" key="1">
    <source>
        <dbReference type="SAM" id="MobiDB-lite"/>
    </source>
</evidence>
<dbReference type="AlphaFoldDB" id="A0A086P5W0"/>
<feature type="region of interest" description="Disordered" evidence="1">
    <location>
        <begin position="70"/>
        <end position="99"/>
    </location>
</feature>
<evidence type="ECO:0000313" key="3">
    <source>
        <dbReference type="Proteomes" id="UP000024284"/>
    </source>
</evidence>
<dbReference type="PATRIC" id="fig|1219045.3.peg.3497"/>
<dbReference type="STRING" id="76947.GCA_002080435_03539"/>
<accession>A0A086P5W0</accession>